<dbReference type="SMART" id="SM00965">
    <property type="entry name" value="STN"/>
    <property type="match status" value="1"/>
</dbReference>
<keyword evidence="11 12" id="KW-0998">Cell outer membrane</keyword>
<keyword evidence="9 12" id="KW-0472">Membrane</keyword>
<evidence type="ECO:0000256" key="4">
    <source>
        <dbReference type="ARBA" id="ARBA00022452"/>
    </source>
</evidence>
<reference evidence="16" key="1">
    <citation type="submission" date="2016-04" db="EMBL/GenBank/DDBJ databases">
        <authorList>
            <person name="Evans L.H."/>
            <person name="Alamgir A."/>
            <person name="Owens N."/>
            <person name="Weber N.D."/>
            <person name="Virtaneva K."/>
            <person name="Barbian K."/>
            <person name="Babar A."/>
            <person name="Rosenke K."/>
        </authorList>
    </citation>
    <scope>NUCLEOTIDE SEQUENCE</scope>
    <source>
        <strain evidence="16">86</strain>
    </source>
</reference>
<sequence>MTFPSARSSWLVAGAAALLGGLAPAAAHAQAAPATQAQPGGFAIPAQPLGDALVAFGRQSGWQVAVDPALVAGRSAPAVSGALSPETALARLLDGSGLIWRRTADASVVVERVDAGGAMVLGQVSVQGQSTQVSPDPDATEGSRAYAVKRASVGQKAAVPLKEIPRQVTVIPHARIEEENLTRLEEAMQTATGVTLLPSDSGRGAIFLRGFELDTFSIDGLPSTVSSAYGTQPDLFMFDRVEVLRGPSGLFGGASEPGGTVNLARKRALAEPGGTAGASIGSWSSYRGEMDVTSALNAEKTVRGRLVAAYDSRESWVKTAGVDSKLVYGTVEVDLDPDTTLSIALSHDEKDKSPDAGLPAYASGAFLDVGRSSSVSPDWNRFDSTDSQGLIELQHRLASGGEIKAATRLVNRETDFKYGLSNGTVNPSTGAFTMNAIERHWDEQSAAADLHVTQPVEAWGLTHVFTAGVDYRYTNNGLTSGSAGLGSQTFDSAPGVAEPTIAQTADRDTTLEQRALYGEARVKPVAPLTLIVGGRLQGYDLDNRNNRTDVTDSKSEDGVFVPFLGAVVDLTGEISAYVSYSEAFQPQTNLSAAGDVIDPRESRQVEVGLKGGFLDDRLNLQVGVYRLVDTNRAMADPDNSGSSISAGKVVVKGVDAEVSGSVTENLELFAGYAYAYSDTRVAAANATSVYSTWTPKHTVNLRARYSFAEGDLEDLWVAGGMRAVSDYYTENTTSGARWTQDAYALFDAQVGYAFTEAVNATLTLNNIFDKTYYARAGNGSGTTFAYYGEPFNATFKITAKF</sequence>
<keyword evidence="5" id="KW-0410">Iron transport</keyword>
<evidence type="ECO:0000256" key="2">
    <source>
        <dbReference type="ARBA" id="ARBA00009810"/>
    </source>
</evidence>
<dbReference type="PANTHER" id="PTHR32552:SF74">
    <property type="entry name" value="HYDROXAMATE SIDEROPHORE RECEPTOR FHUE"/>
    <property type="match status" value="1"/>
</dbReference>
<dbReference type="EMBL" id="FLUO01000002">
    <property type="protein sequence ID" value="SBW11203.1"/>
    <property type="molecule type" value="Genomic_DNA"/>
</dbReference>
<keyword evidence="7" id="KW-0408">Iron</keyword>
<dbReference type="InterPro" id="IPR039426">
    <property type="entry name" value="TonB-dep_rcpt-like"/>
</dbReference>
<dbReference type="GO" id="GO:0015344">
    <property type="term" value="F:siderophore uptake transmembrane transporter activity"/>
    <property type="evidence" value="ECO:0007669"/>
    <property type="project" value="TreeGrafter"/>
</dbReference>
<evidence type="ECO:0000256" key="14">
    <source>
        <dbReference type="SAM" id="SignalP"/>
    </source>
</evidence>
<evidence type="ECO:0000256" key="7">
    <source>
        <dbReference type="ARBA" id="ARBA00023004"/>
    </source>
</evidence>
<feature type="signal peptide" evidence="14">
    <location>
        <begin position="1"/>
        <end position="29"/>
    </location>
</feature>
<dbReference type="PROSITE" id="PS52016">
    <property type="entry name" value="TONB_DEPENDENT_REC_3"/>
    <property type="match status" value="1"/>
</dbReference>
<evidence type="ECO:0000256" key="5">
    <source>
        <dbReference type="ARBA" id="ARBA00022496"/>
    </source>
</evidence>
<feature type="domain" description="Secretin/TonB short N-terminal" evidence="15">
    <location>
        <begin position="62"/>
        <end position="113"/>
    </location>
</feature>
<comment type="similarity">
    <text evidence="2 12 13">Belongs to the TonB-dependent receptor family.</text>
</comment>
<dbReference type="NCBIfam" id="TIGR01783">
    <property type="entry name" value="TonB-siderophor"/>
    <property type="match status" value="1"/>
</dbReference>
<feature type="chain" id="PRO_5013120935" evidence="14">
    <location>
        <begin position="30"/>
        <end position="801"/>
    </location>
</feature>
<evidence type="ECO:0000256" key="3">
    <source>
        <dbReference type="ARBA" id="ARBA00022448"/>
    </source>
</evidence>
<organism evidence="16">
    <name type="scientific">uncultured Alphaproteobacteria bacterium</name>
    <dbReference type="NCBI Taxonomy" id="91750"/>
    <lineage>
        <taxon>Bacteria</taxon>
        <taxon>Pseudomonadati</taxon>
        <taxon>Pseudomonadota</taxon>
        <taxon>Alphaproteobacteria</taxon>
        <taxon>environmental samples</taxon>
    </lineage>
</organism>
<dbReference type="GO" id="GO:0038023">
    <property type="term" value="F:signaling receptor activity"/>
    <property type="evidence" value="ECO:0007669"/>
    <property type="project" value="InterPro"/>
</dbReference>
<dbReference type="InterPro" id="IPR010105">
    <property type="entry name" value="TonB_sidphr_rcpt"/>
</dbReference>
<evidence type="ECO:0000313" key="16">
    <source>
        <dbReference type="EMBL" id="SBW11203.1"/>
    </source>
</evidence>
<dbReference type="InterPro" id="IPR011662">
    <property type="entry name" value="Secretin/TonB_short_N"/>
</dbReference>
<evidence type="ECO:0000256" key="12">
    <source>
        <dbReference type="PROSITE-ProRule" id="PRU01360"/>
    </source>
</evidence>
<evidence type="ECO:0000256" key="6">
    <source>
        <dbReference type="ARBA" id="ARBA00022692"/>
    </source>
</evidence>
<dbReference type="Pfam" id="PF00593">
    <property type="entry name" value="TonB_dep_Rec_b-barrel"/>
    <property type="match status" value="1"/>
</dbReference>
<keyword evidence="5" id="KW-0406">Ion transport</keyword>
<evidence type="ECO:0000256" key="13">
    <source>
        <dbReference type="RuleBase" id="RU003357"/>
    </source>
</evidence>
<dbReference type="Gene3D" id="2.40.170.20">
    <property type="entry name" value="TonB-dependent receptor, beta-barrel domain"/>
    <property type="match status" value="1"/>
</dbReference>
<accession>A0A212KHM1</accession>
<dbReference type="GO" id="GO:0015891">
    <property type="term" value="P:siderophore transport"/>
    <property type="evidence" value="ECO:0007669"/>
    <property type="project" value="InterPro"/>
</dbReference>
<dbReference type="Pfam" id="PF07660">
    <property type="entry name" value="STN"/>
    <property type="match status" value="1"/>
</dbReference>
<name>A0A212KHM1_9PROT</name>
<dbReference type="SUPFAM" id="SSF56935">
    <property type="entry name" value="Porins"/>
    <property type="match status" value="1"/>
</dbReference>
<protein>
    <submittedName>
        <fullName evidence="16">Putative Ferric-pseudobactin M114 receptor PbuA</fullName>
    </submittedName>
</protein>
<gene>
    <name evidence="16" type="ORF">KL86APRO_20107</name>
</gene>
<dbReference type="Pfam" id="PF07715">
    <property type="entry name" value="Plug"/>
    <property type="match status" value="1"/>
</dbReference>
<keyword evidence="4 12" id="KW-1134">Transmembrane beta strand</keyword>
<dbReference type="InterPro" id="IPR000531">
    <property type="entry name" value="Beta-barrel_TonB"/>
</dbReference>
<evidence type="ECO:0000256" key="1">
    <source>
        <dbReference type="ARBA" id="ARBA00004571"/>
    </source>
</evidence>
<dbReference type="Gene3D" id="3.55.50.30">
    <property type="match status" value="1"/>
</dbReference>
<dbReference type="InterPro" id="IPR012910">
    <property type="entry name" value="Plug_dom"/>
</dbReference>
<evidence type="ECO:0000256" key="9">
    <source>
        <dbReference type="ARBA" id="ARBA00023136"/>
    </source>
</evidence>
<dbReference type="InterPro" id="IPR037066">
    <property type="entry name" value="Plug_dom_sf"/>
</dbReference>
<evidence type="ECO:0000256" key="8">
    <source>
        <dbReference type="ARBA" id="ARBA00023077"/>
    </source>
</evidence>
<dbReference type="AlphaFoldDB" id="A0A212KHM1"/>
<keyword evidence="8 13" id="KW-0798">TonB box</keyword>
<evidence type="ECO:0000259" key="15">
    <source>
        <dbReference type="SMART" id="SM00965"/>
    </source>
</evidence>
<keyword evidence="14" id="KW-0732">Signal</keyword>
<dbReference type="PANTHER" id="PTHR32552">
    <property type="entry name" value="FERRICHROME IRON RECEPTOR-RELATED"/>
    <property type="match status" value="1"/>
</dbReference>
<evidence type="ECO:0000256" key="11">
    <source>
        <dbReference type="ARBA" id="ARBA00023237"/>
    </source>
</evidence>
<proteinExistence type="inferred from homology"/>
<keyword evidence="6 12" id="KW-0812">Transmembrane</keyword>
<dbReference type="Gene3D" id="2.170.130.10">
    <property type="entry name" value="TonB-dependent receptor, plug domain"/>
    <property type="match status" value="1"/>
</dbReference>
<dbReference type="GO" id="GO:0009279">
    <property type="term" value="C:cell outer membrane"/>
    <property type="evidence" value="ECO:0007669"/>
    <property type="project" value="UniProtKB-SubCell"/>
</dbReference>
<dbReference type="CDD" id="cd01347">
    <property type="entry name" value="ligand_gated_channel"/>
    <property type="match status" value="1"/>
</dbReference>
<evidence type="ECO:0000256" key="10">
    <source>
        <dbReference type="ARBA" id="ARBA00023170"/>
    </source>
</evidence>
<dbReference type="InterPro" id="IPR036942">
    <property type="entry name" value="Beta-barrel_TonB_sf"/>
</dbReference>
<comment type="subcellular location">
    <subcellularLocation>
        <location evidence="1 12">Cell outer membrane</location>
        <topology evidence="1 12">Multi-pass membrane protein</topology>
    </subcellularLocation>
</comment>
<keyword evidence="3 12" id="KW-0813">Transport</keyword>
<keyword evidence="10 16" id="KW-0675">Receptor</keyword>